<dbReference type="InterPro" id="IPR018676">
    <property type="entry name" value="DUF2149"/>
</dbReference>
<dbReference type="Pfam" id="PF09919">
    <property type="entry name" value="DUF2149"/>
    <property type="match status" value="1"/>
</dbReference>
<gene>
    <name evidence="2" type="ORF">ENF32_00160</name>
</gene>
<comment type="caution">
    <text evidence="2">The sequence shown here is derived from an EMBL/GenBank/DDBJ whole genome shotgun (WGS) entry which is preliminary data.</text>
</comment>
<organism evidence="2">
    <name type="scientific">Thermosulfidibacter takaii</name>
    <dbReference type="NCBI Taxonomy" id="412593"/>
    <lineage>
        <taxon>Bacteria</taxon>
        <taxon>Pseudomonadati</taxon>
        <taxon>Thermosulfidibacterota</taxon>
        <taxon>Thermosulfidibacteria</taxon>
        <taxon>Thermosulfidibacterales</taxon>
        <taxon>Thermosulfidibacteraceae</taxon>
    </lineage>
</organism>
<feature type="transmembrane region" description="Helical" evidence="1">
    <location>
        <begin position="20"/>
        <end position="45"/>
    </location>
</feature>
<name>A0A7C0U5N5_9BACT</name>
<sequence length="112" mass="12603">MRFMKRRRVSDRAAWGEDPLSGVANLFDLALVMVVGIMLALLSAFRLADVFKSETQVTIFKRDARGRVSIIVKKGKEIKAYRATGRITQGEEGERIGVAYKLKDGRIVYVPE</sequence>
<evidence type="ECO:0000313" key="2">
    <source>
        <dbReference type="EMBL" id="HDD52471.1"/>
    </source>
</evidence>
<dbReference type="EMBL" id="DQWS01000007">
    <property type="protein sequence ID" value="HDD52471.1"/>
    <property type="molecule type" value="Genomic_DNA"/>
</dbReference>
<protein>
    <submittedName>
        <fullName evidence="2">DUF2149 domain-containing protein</fullName>
    </submittedName>
</protein>
<dbReference type="Proteomes" id="UP000885690">
    <property type="component" value="Unassembled WGS sequence"/>
</dbReference>
<keyword evidence="1" id="KW-0472">Membrane</keyword>
<dbReference type="AlphaFoldDB" id="A0A7C0U5N5"/>
<reference evidence="2" key="1">
    <citation type="journal article" date="2020" name="mSystems">
        <title>Genome- and Community-Level Interaction Insights into Carbon Utilization and Element Cycling Functions of Hydrothermarchaeota in Hydrothermal Sediment.</title>
        <authorList>
            <person name="Zhou Z."/>
            <person name="Liu Y."/>
            <person name="Xu W."/>
            <person name="Pan J."/>
            <person name="Luo Z.H."/>
            <person name="Li M."/>
        </authorList>
    </citation>
    <scope>NUCLEOTIDE SEQUENCE [LARGE SCALE GENOMIC DNA]</scope>
    <source>
        <strain evidence="2">HyVt-115</strain>
    </source>
</reference>
<keyword evidence="1" id="KW-0812">Transmembrane</keyword>
<keyword evidence="1" id="KW-1133">Transmembrane helix</keyword>
<accession>A0A7C0U5N5</accession>
<proteinExistence type="predicted"/>
<evidence type="ECO:0000256" key="1">
    <source>
        <dbReference type="SAM" id="Phobius"/>
    </source>
</evidence>